<feature type="signal peptide" evidence="1">
    <location>
        <begin position="1"/>
        <end position="20"/>
    </location>
</feature>
<feature type="chain" id="PRO_5015163559" evidence="1">
    <location>
        <begin position="21"/>
        <end position="270"/>
    </location>
</feature>
<dbReference type="OrthoDB" id="10060824at2759"/>
<keyword evidence="3" id="KW-1185">Reference proteome</keyword>
<evidence type="ECO:0000313" key="2">
    <source>
        <dbReference type="EMBL" id="POI31941.1"/>
    </source>
</evidence>
<reference evidence="2 3" key="1">
    <citation type="submission" date="2018-01" db="EMBL/GenBank/DDBJ databases">
        <title>Comparison of the Chinese Bamboo Partridge and Red Junglefowl genome sequences highlights the importance of demography in genome evolution.</title>
        <authorList>
            <person name="Tiley G.P."/>
            <person name="Kimball R.T."/>
            <person name="Braun E.L."/>
            <person name="Burleigh J.G."/>
        </authorList>
    </citation>
    <scope>NUCLEOTIDE SEQUENCE [LARGE SCALE GENOMIC DNA]</scope>
    <source>
        <strain evidence="2">RTK389</strain>
        <tissue evidence="2">Blood</tissue>
    </source>
</reference>
<protein>
    <submittedName>
        <fullName evidence="2">Uncharacterized protein</fullName>
    </submittedName>
</protein>
<dbReference type="PANTHER" id="PTHR45912">
    <property type="entry name" value="CILIA- AND FLAGELLA-ASSOCIATED PROTEIN 47"/>
    <property type="match status" value="1"/>
</dbReference>
<keyword evidence="1" id="KW-0732">Signal</keyword>
<name>A0A2P4T6E0_BAMTH</name>
<feature type="non-terminal residue" evidence="2">
    <location>
        <position position="270"/>
    </location>
</feature>
<sequence>MFCNIALYCFVCLFLGRTDAVELPIKFIPPGAGCYHCQILLKSSRDFRVYVIKCVVNTDDVEAEIEFLTPAYQAVIQNIPIRNMSSQEWKLDAVLEGQGFSGPPSINVGLGEIALYPLMFKPIAECLTMGRLILQNTTAGTESIFNLKGIGKKPLAQDHIVIDCQVRQVTQQVLWVPNYTKNRLTYKVSSDLSMVGGAPVLTVDPDDLVPYSLSVSPWRRGVFQGVISFVAEDEDQQQSQHNSLLGRTDGELAFKKCSTKKPQNVGAANA</sequence>
<dbReference type="AlphaFoldDB" id="A0A2P4T6E0"/>
<gene>
    <name evidence="2" type="ORF">CIB84_004308</name>
</gene>
<comment type="caution">
    <text evidence="2">The sequence shown here is derived from an EMBL/GenBank/DDBJ whole genome shotgun (WGS) entry which is preliminary data.</text>
</comment>
<proteinExistence type="predicted"/>
<organism evidence="2 3">
    <name type="scientific">Bambusicola thoracicus</name>
    <name type="common">Chinese bamboo-partridge</name>
    <name type="synonym">Perdix thoracica</name>
    <dbReference type="NCBI Taxonomy" id="9083"/>
    <lineage>
        <taxon>Eukaryota</taxon>
        <taxon>Metazoa</taxon>
        <taxon>Chordata</taxon>
        <taxon>Craniata</taxon>
        <taxon>Vertebrata</taxon>
        <taxon>Euteleostomi</taxon>
        <taxon>Archelosauria</taxon>
        <taxon>Archosauria</taxon>
        <taxon>Dinosauria</taxon>
        <taxon>Saurischia</taxon>
        <taxon>Theropoda</taxon>
        <taxon>Coelurosauria</taxon>
        <taxon>Aves</taxon>
        <taxon>Neognathae</taxon>
        <taxon>Galloanserae</taxon>
        <taxon>Galliformes</taxon>
        <taxon>Phasianidae</taxon>
        <taxon>Perdicinae</taxon>
        <taxon>Bambusicola</taxon>
    </lineage>
</organism>
<evidence type="ECO:0000313" key="3">
    <source>
        <dbReference type="Proteomes" id="UP000237246"/>
    </source>
</evidence>
<accession>A0A2P4T6E0</accession>
<dbReference type="EMBL" id="PPHD01007185">
    <property type="protein sequence ID" value="POI31941.1"/>
    <property type="molecule type" value="Genomic_DNA"/>
</dbReference>
<evidence type="ECO:0000256" key="1">
    <source>
        <dbReference type="SAM" id="SignalP"/>
    </source>
</evidence>
<dbReference type="GO" id="GO:0007288">
    <property type="term" value="P:sperm axoneme assembly"/>
    <property type="evidence" value="ECO:0007669"/>
    <property type="project" value="TreeGrafter"/>
</dbReference>
<dbReference type="PANTHER" id="PTHR45912:SF3">
    <property type="entry name" value="CILIA- AND FLAGELLA-ASSOCIATED PROTEIN 47"/>
    <property type="match status" value="1"/>
</dbReference>
<dbReference type="GO" id="GO:0005929">
    <property type="term" value="C:cilium"/>
    <property type="evidence" value="ECO:0007669"/>
    <property type="project" value="TreeGrafter"/>
</dbReference>
<dbReference type="Proteomes" id="UP000237246">
    <property type="component" value="Unassembled WGS sequence"/>
</dbReference>